<name>A0A1W6MYM8_9HYPH</name>
<evidence type="ECO:0000313" key="1">
    <source>
        <dbReference type="EMBL" id="ARN82690.1"/>
    </source>
</evidence>
<organism evidence="1 2">
    <name type="scientific">Methylocystis bryophila</name>
    <dbReference type="NCBI Taxonomy" id="655015"/>
    <lineage>
        <taxon>Bacteria</taxon>
        <taxon>Pseudomonadati</taxon>
        <taxon>Pseudomonadota</taxon>
        <taxon>Alphaproteobacteria</taxon>
        <taxon>Hyphomicrobiales</taxon>
        <taxon>Methylocystaceae</taxon>
        <taxon>Methylocystis</taxon>
    </lineage>
</organism>
<proteinExistence type="predicted"/>
<dbReference type="KEGG" id="mbry:B1812_18125"/>
<dbReference type="AlphaFoldDB" id="A0A1W6MYM8"/>
<dbReference type="Proteomes" id="UP000193978">
    <property type="component" value="Chromosome"/>
</dbReference>
<reference evidence="1 2" key="1">
    <citation type="submission" date="2017-02" db="EMBL/GenBank/DDBJ databases">
        <authorList>
            <person name="Peterson S.W."/>
        </authorList>
    </citation>
    <scope>NUCLEOTIDE SEQUENCE [LARGE SCALE GENOMIC DNA]</scope>
    <source>
        <strain evidence="1 2">S285</strain>
    </source>
</reference>
<sequence length="178" mass="18280">MLSLILLCHDRSPTREATDSGALLRERAARSLGSLVEASIAGVIADATLVAAPAPSLADIADEAGCHMIEEADAGAALARALAQARQADVFLLCAGFCADRGFVDEAADIAAFGGLKMARALKAAPEGLLTRLAPSLARPVGLLARKTALLNAGGAEVARLARLLKAREMVSRARRGA</sequence>
<dbReference type="RefSeq" id="WP_085772824.1">
    <property type="nucleotide sequence ID" value="NZ_AP027149.1"/>
</dbReference>
<keyword evidence="2" id="KW-1185">Reference proteome</keyword>
<evidence type="ECO:0000313" key="2">
    <source>
        <dbReference type="Proteomes" id="UP000193978"/>
    </source>
</evidence>
<dbReference type="STRING" id="655015.B1812_18125"/>
<dbReference type="EMBL" id="CP019948">
    <property type="protein sequence ID" value="ARN82690.1"/>
    <property type="molecule type" value="Genomic_DNA"/>
</dbReference>
<gene>
    <name evidence="1" type="ORF">B1812_18125</name>
</gene>
<accession>A0A1W6MYM8</accession>
<dbReference type="OrthoDB" id="8451135at2"/>
<protein>
    <submittedName>
        <fullName evidence="1">Uncharacterized protein</fullName>
    </submittedName>
</protein>